<feature type="domain" description="Major facilitator superfamily (MFS) profile" evidence="4">
    <location>
        <begin position="27"/>
        <end position="588"/>
    </location>
</feature>
<feature type="transmembrane region" description="Helical" evidence="3">
    <location>
        <begin position="534"/>
        <end position="555"/>
    </location>
</feature>
<dbReference type="OrthoDB" id="6509908at2759"/>
<protein>
    <submittedName>
        <fullName evidence="5">Monocarboxylate transporter 14</fullName>
    </submittedName>
</protein>
<feature type="transmembrane region" description="Helical" evidence="3">
    <location>
        <begin position="407"/>
        <end position="430"/>
    </location>
</feature>
<gene>
    <name evidence="5" type="primary">SLC16A14_0</name>
    <name evidence="5" type="ORF">AVEN_102620_1</name>
</gene>
<dbReference type="Gene3D" id="1.20.1250.20">
    <property type="entry name" value="MFS general substrate transporter like domains"/>
    <property type="match status" value="2"/>
</dbReference>
<dbReference type="PANTHER" id="PTHR11360">
    <property type="entry name" value="MONOCARBOXYLATE TRANSPORTER"/>
    <property type="match status" value="1"/>
</dbReference>
<dbReference type="Proteomes" id="UP000499080">
    <property type="component" value="Unassembled WGS sequence"/>
</dbReference>
<comment type="caution">
    <text evidence="5">The sequence shown here is derived from an EMBL/GenBank/DDBJ whole genome shotgun (WGS) entry which is preliminary data.</text>
</comment>
<comment type="subcellular location">
    <subcellularLocation>
        <location evidence="1">Membrane</location>
        <topology evidence="1">Multi-pass membrane protein</topology>
    </subcellularLocation>
</comment>
<sequence>MEKKEVPKPDEEGDQTLAVPRPPDGGWGWMVVLGSFMCNVIVDGIIFSYGLFLPELAKDLNESKGKLAWVGSLLAGFYLIAGPIVSGLANTYGTRPVTIIGTVISAISFALASLSPSVEYLCLAFGVCGGIGFGFIYLPAVVTVGFYFDRRRAFATGLAVCGSGVGTFIMAPLVQYLLFAFDWRGTMLILAGIVLNCAFFGALFRPLKAEVPKKDVEAPKDVKPPMLKRIQELREAQRDRWDSTDTLSNVPQSSVSLPEINCVIKKLGSNPMISSDNHSPPPSYSDVVEADEEERYAFLQQPPPPPAMKKIHSQSICSTDSNRLRKPRSSRSRSELSRPFNRQDILYSASLLHLPEFKKSNNDLSLYAASVTKIPQEPIPEDSGCLSPAMRDTFRQMLDVSLLRSPTFLLLGAGGFLTLAGFFIPFMFVVDRAVQQGITVEEATYILPVIGLTNTVGRVFCGWISDRPSLNALTINNCALVIGGLATALSTCANSIAFLLSYGALFGFCIGCFATLRSIVIVELLGLEKLTNAFGLLLLFQGIASIIGAPVAGMFYDLTGSYDAPFYISGTLILLSGLLGVPLPFISRWEKSRKEKVIINVEEAPEENNVFVEPAPISQLRRFSYDVILEEPWCASSPDKTCVYKTRLYPKLHKPMALSPFADL</sequence>
<proteinExistence type="predicted"/>
<feature type="transmembrane region" description="Helical" evidence="3">
    <location>
        <begin position="123"/>
        <end position="148"/>
    </location>
</feature>
<dbReference type="EMBL" id="BGPR01000083">
    <property type="protein sequence ID" value="GBL92076.1"/>
    <property type="molecule type" value="Genomic_DNA"/>
</dbReference>
<feature type="transmembrane region" description="Helical" evidence="3">
    <location>
        <begin position="155"/>
        <end position="179"/>
    </location>
</feature>
<feature type="transmembrane region" description="Helical" evidence="3">
    <location>
        <begin position="67"/>
        <end position="85"/>
    </location>
</feature>
<feature type="transmembrane region" description="Helical" evidence="3">
    <location>
        <begin position="477"/>
        <end position="499"/>
    </location>
</feature>
<evidence type="ECO:0000256" key="1">
    <source>
        <dbReference type="ARBA" id="ARBA00004141"/>
    </source>
</evidence>
<keyword evidence="3" id="KW-0812">Transmembrane</keyword>
<keyword evidence="3" id="KW-1133">Transmembrane helix</keyword>
<feature type="transmembrane region" description="Helical" evidence="3">
    <location>
        <begin position="505"/>
        <end position="527"/>
    </location>
</feature>
<dbReference type="InterPro" id="IPR011701">
    <property type="entry name" value="MFS"/>
</dbReference>
<feature type="region of interest" description="Disordered" evidence="2">
    <location>
        <begin position="1"/>
        <end position="21"/>
    </location>
</feature>
<dbReference type="Pfam" id="PF07690">
    <property type="entry name" value="MFS_1"/>
    <property type="match status" value="1"/>
</dbReference>
<evidence type="ECO:0000256" key="3">
    <source>
        <dbReference type="SAM" id="Phobius"/>
    </source>
</evidence>
<feature type="region of interest" description="Disordered" evidence="2">
    <location>
        <begin position="299"/>
        <end position="337"/>
    </location>
</feature>
<evidence type="ECO:0000313" key="5">
    <source>
        <dbReference type="EMBL" id="GBL92076.1"/>
    </source>
</evidence>
<dbReference type="GO" id="GO:0008028">
    <property type="term" value="F:monocarboxylic acid transmembrane transporter activity"/>
    <property type="evidence" value="ECO:0007669"/>
    <property type="project" value="TreeGrafter"/>
</dbReference>
<dbReference type="GO" id="GO:0016020">
    <property type="term" value="C:membrane"/>
    <property type="evidence" value="ECO:0007669"/>
    <property type="project" value="UniProtKB-SubCell"/>
</dbReference>
<feature type="transmembrane region" description="Helical" evidence="3">
    <location>
        <begin position="567"/>
        <end position="586"/>
    </location>
</feature>
<evidence type="ECO:0000256" key="2">
    <source>
        <dbReference type="SAM" id="MobiDB-lite"/>
    </source>
</evidence>
<name>A0A4Y2BLG9_ARAVE</name>
<evidence type="ECO:0000313" key="6">
    <source>
        <dbReference type="Proteomes" id="UP000499080"/>
    </source>
</evidence>
<dbReference type="InterPro" id="IPR050327">
    <property type="entry name" value="Proton-linked_MCT"/>
</dbReference>
<dbReference type="AlphaFoldDB" id="A0A4Y2BLG9"/>
<keyword evidence="3" id="KW-0472">Membrane</keyword>
<accession>A0A4Y2BLG9</accession>
<reference evidence="5 6" key="1">
    <citation type="journal article" date="2019" name="Sci. Rep.">
        <title>Orb-weaving spider Araneus ventricosus genome elucidates the spidroin gene catalogue.</title>
        <authorList>
            <person name="Kono N."/>
            <person name="Nakamura H."/>
            <person name="Ohtoshi R."/>
            <person name="Moran D.A.P."/>
            <person name="Shinohara A."/>
            <person name="Yoshida Y."/>
            <person name="Fujiwara M."/>
            <person name="Mori M."/>
            <person name="Tomita M."/>
            <person name="Arakawa K."/>
        </authorList>
    </citation>
    <scope>NUCLEOTIDE SEQUENCE [LARGE SCALE GENOMIC DNA]</scope>
</reference>
<dbReference type="InterPro" id="IPR020846">
    <property type="entry name" value="MFS_dom"/>
</dbReference>
<dbReference type="PROSITE" id="PS50850">
    <property type="entry name" value="MFS"/>
    <property type="match status" value="1"/>
</dbReference>
<feature type="transmembrane region" description="Helical" evidence="3">
    <location>
        <begin position="185"/>
        <end position="204"/>
    </location>
</feature>
<keyword evidence="6" id="KW-1185">Reference proteome</keyword>
<feature type="transmembrane region" description="Helical" evidence="3">
    <location>
        <begin position="97"/>
        <end position="117"/>
    </location>
</feature>
<feature type="transmembrane region" description="Helical" evidence="3">
    <location>
        <begin position="27"/>
        <end position="47"/>
    </location>
</feature>
<feature type="transmembrane region" description="Helical" evidence="3">
    <location>
        <begin position="445"/>
        <end position="465"/>
    </location>
</feature>
<dbReference type="CDD" id="cd17352">
    <property type="entry name" value="MFS_MCT_SLC16"/>
    <property type="match status" value="1"/>
</dbReference>
<dbReference type="PANTHER" id="PTHR11360:SF238">
    <property type="entry name" value="SD10469P"/>
    <property type="match status" value="1"/>
</dbReference>
<feature type="compositionally biased region" description="Basic and acidic residues" evidence="2">
    <location>
        <begin position="1"/>
        <end position="10"/>
    </location>
</feature>
<evidence type="ECO:0000259" key="4">
    <source>
        <dbReference type="PROSITE" id="PS50850"/>
    </source>
</evidence>
<dbReference type="SUPFAM" id="SSF103473">
    <property type="entry name" value="MFS general substrate transporter"/>
    <property type="match status" value="1"/>
</dbReference>
<dbReference type="InterPro" id="IPR036259">
    <property type="entry name" value="MFS_trans_sf"/>
</dbReference>
<organism evidence="5 6">
    <name type="scientific">Araneus ventricosus</name>
    <name type="common">Orbweaver spider</name>
    <name type="synonym">Epeira ventricosa</name>
    <dbReference type="NCBI Taxonomy" id="182803"/>
    <lineage>
        <taxon>Eukaryota</taxon>
        <taxon>Metazoa</taxon>
        <taxon>Ecdysozoa</taxon>
        <taxon>Arthropoda</taxon>
        <taxon>Chelicerata</taxon>
        <taxon>Arachnida</taxon>
        <taxon>Araneae</taxon>
        <taxon>Araneomorphae</taxon>
        <taxon>Entelegynae</taxon>
        <taxon>Araneoidea</taxon>
        <taxon>Araneidae</taxon>
        <taxon>Araneus</taxon>
    </lineage>
</organism>